<dbReference type="AlphaFoldDB" id="A0A1H6DBC5"/>
<dbReference type="SUPFAM" id="SSF53686">
    <property type="entry name" value="Tryptophan synthase beta subunit-like PLP-dependent enzymes"/>
    <property type="match status" value="1"/>
</dbReference>
<dbReference type="Proteomes" id="UP000236743">
    <property type="component" value="Unassembled WGS sequence"/>
</dbReference>
<dbReference type="OrthoDB" id="9767775at2"/>
<evidence type="ECO:0000256" key="1">
    <source>
        <dbReference type="ARBA" id="ARBA00001933"/>
    </source>
</evidence>
<dbReference type="Pfam" id="PF00291">
    <property type="entry name" value="PALP"/>
    <property type="match status" value="1"/>
</dbReference>
<dbReference type="InterPro" id="IPR036052">
    <property type="entry name" value="TrpB-like_PALP_sf"/>
</dbReference>
<sequence length="500" mass="54742">MSFPGSGLLDSIEIVDAQARSAAIRRARARGVRLPTFSQLAGITPIPADITANLQGVDPDAPESDNLWRVNWFNAEDRRTIAGLPRHFVLPKALTGVDAPIVVMVGAHFPMIGAHKVLPAYAGLVTKLVSGRFDPERHRAVWPSTGNYCRGGVAISRILGCDGLAVLPEGMSRERFEWLERWVADPSHIIRTKGTESNVKEIYDACHTLELDDSNVILNQFSAFPNYMAHYLCTGTACGKVFENFARKAAGSRLAAFVAATGSSGTIAAGDYLKAVYGTRIAAVEALECPTLLEGGYGEHNIQGIGDKHVPLIHNVMNLDYIIGVSDQSTNALNVLFRGESNRTALRKLLGVQRSDLVSFDNVGISGFANIVASIKLAKYMDFGPDDVIVTMATDGAQLYESEAAAMIERHIPKDIPQNDFHAMLRRCLHEPVADSVIETTGRDRRRVFNLGYYTWVEQQGVSVEDFDARRSQAFWKGVASSYQAWDDLIEDFNAEVGLN</sequence>
<dbReference type="Gene3D" id="3.40.50.1100">
    <property type="match status" value="1"/>
</dbReference>
<evidence type="ECO:0000313" key="5">
    <source>
        <dbReference type="Proteomes" id="UP000236743"/>
    </source>
</evidence>
<proteinExistence type="predicted"/>
<organism evidence="4 5">
    <name type="scientific">Bosea lathyri</name>
    <dbReference type="NCBI Taxonomy" id="1036778"/>
    <lineage>
        <taxon>Bacteria</taxon>
        <taxon>Pseudomonadati</taxon>
        <taxon>Pseudomonadota</taxon>
        <taxon>Alphaproteobacteria</taxon>
        <taxon>Hyphomicrobiales</taxon>
        <taxon>Boseaceae</taxon>
        <taxon>Bosea</taxon>
    </lineage>
</organism>
<dbReference type="GO" id="GO:1901605">
    <property type="term" value="P:alpha-amino acid metabolic process"/>
    <property type="evidence" value="ECO:0007669"/>
    <property type="project" value="UniProtKB-ARBA"/>
</dbReference>
<feature type="domain" description="Tryptophan synthase beta chain-like PALP" evidence="3">
    <location>
        <begin position="112"/>
        <end position="308"/>
    </location>
</feature>
<accession>A0A1H6DBC5</accession>
<dbReference type="InterPro" id="IPR050214">
    <property type="entry name" value="Cys_Synth/Cystath_Beta-Synth"/>
</dbReference>
<evidence type="ECO:0000256" key="2">
    <source>
        <dbReference type="ARBA" id="ARBA00022898"/>
    </source>
</evidence>
<dbReference type="EMBL" id="FNUY01000019">
    <property type="protein sequence ID" value="SEG81995.1"/>
    <property type="molecule type" value="Genomic_DNA"/>
</dbReference>
<protein>
    <submittedName>
        <fullName evidence="4">Cysteine synthase</fullName>
    </submittedName>
</protein>
<comment type="cofactor">
    <cofactor evidence="1">
        <name>pyridoxal 5'-phosphate</name>
        <dbReference type="ChEBI" id="CHEBI:597326"/>
    </cofactor>
</comment>
<keyword evidence="5" id="KW-1185">Reference proteome</keyword>
<dbReference type="PANTHER" id="PTHR10314">
    <property type="entry name" value="CYSTATHIONINE BETA-SYNTHASE"/>
    <property type="match status" value="1"/>
</dbReference>
<gene>
    <name evidence="4" type="ORF">SAMN04488115_11954</name>
</gene>
<dbReference type="RefSeq" id="WP_103875630.1">
    <property type="nucleotide sequence ID" value="NZ_FNUY01000019.1"/>
</dbReference>
<evidence type="ECO:0000313" key="4">
    <source>
        <dbReference type="EMBL" id="SEG81995.1"/>
    </source>
</evidence>
<reference evidence="4 5" key="1">
    <citation type="submission" date="2016-10" db="EMBL/GenBank/DDBJ databases">
        <authorList>
            <person name="de Groot N.N."/>
        </authorList>
    </citation>
    <scope>NUCLEOTIDE SEQUENCE [LARGE SCALE GENOMIC DNA]</scope>
    <source>
        <strain evidence="4 5">DSM 26656</strain>
    </source>
</reference>
<name>A0A1H6DBC5_9HYPH</name>
<evidence type="ECO:0000259" key="3">
    <source>
        <dbReference type="Pfam" id="PF00291"/>
    </source>
</evidence>
<dbReference type="InterPro" id="IPR001926">
    <property type="entry name" value="TrpB-like_PALP"/>
</dbReference>
<keyword evidence="2" id="KW-0663">Pyridoxal phosphate</keyword>